<evidence type="ECO:0000256" key="12">
    <source>
        <dbReference type="ARBA" id="ARBA00049486"/>
    </source>
</evidence>
<comment type="subcellular location">
    <subcellularLocation>
        <location evidence="1">Cytoplasm</location>
    </subcellularLocation>
</comment>
<dbReference type="InterPro" id="IPR011004">
    <property type="entry name" value="Trimer_LpxA-like_sf"/>
</dbReference>
<dbReference type="InterPro" id="IPR005881">
    <property type="entry name" value="Ser_O-AcTrfase"/>
</dbReference>
<evidence type="ECO:0000256" key="8">
    <source>
        <dbReference type="ARBA" id="ARBA00022679"/>
    </source>
</evidence>
<evidence type="ECO:0000256" key="13">
    <source>
        <dbReference type="SAM" id="MobiDB-lite"/>
    </source>
</evidence>
<dbReference type="RefSeq" id="WP_015926666.1">
    <property type="nucleotide sequence ID" value="NC_011898.1"/>
</dbReference>
<evidence type="ECO:0000313" key="15">
    <source>
        <dbReference type="EMBL" id="ACL77614.1"/>
    </source>
</evidence>
<dbReference type="FunFam" id="1.10.3130.10:FF:000003">
    <property type="entry name" value="Serine acetyltransferase"/>
    <property type="match status" value="1"/>
</dbReference>
<keyword evidence="11" id="KW-0012">Acyltransferase</keyword>
<dbReference type="FunFam" id="2.160.10.10:FF:000007">
    <property type="entry name" value="Serine acetyltransferase"/>
    <property type="match status" value="1"/>
</dbReference>
<evidence type="ECO:0000256" key="9">
    <source>
        <dbReference type="ARBA" id="ARBA00022737"/>
    </source>
</evidence>
<evidence type="ECO:0000256" key="2">
    <source>
        <dbReference type="ARBA" id="ARBA00004876"/>
    </source>
</evidence>
<keyword evidence="6" id="KW-0963">Cytoplasm</keyword>
<evidence type="ECO:0000256" key="4">
    <source>
        <dbReference type="ARBA" id="ARBA00013266"/>
    </source>
</evidence>
<keyword evidence="14" id="KW-0812">Transmembrane</keyword>
<evidence type="ECO:0000256" key="6">
    <source>
        <dbReference type="ARBA" id="ARBA00022490"/>
    </source>
</evidence>
<proteinExistence type="inferred from homology"/>
<organism evidence="15 16">
    <name type="scientific">Ruminiclostridium cellulolyticum (strain ATCC 35319 / DSM 5812 / JCM 6584 / H10)</name>
    <name type="common">Clostridium cellulolyticum</name>
    <dbReference type="NCBI Taxonomy" id="394503"/>
    <lineage>
        <taxon>Bacteria</taxon>
        <taxon>Bacillati</taxon>
        <taxon>Bacillota</taxon>
        <taxon>Clostridia</taxon>
        <taxon>Eubacteriales</taxon>
        <taxon>Oscillospiraceae</taxon>
        <taxon>Ruminiclostridium</taxon>
    </lineage>
</organism>
<feature type="compositionally biased region" description="Basic and acidic residues" evidence="13">
    <location>
        <begin position="224"/>
        <end position="243"/>
    </location>
</feature>
<dbReference type="NCBIfam" id="NF041874">
    <property type="entry name" value="EPS_EpsC"/>
    <property type="match status" value="1"/>
</dbReference>
<keyword evidence="16" id="KW-1185">Reference proteome</keyword>
<dbReference type="CDD" id="cd03354">
    <property type="entry name" value="LbH_SAT"/>
    <property type="match status" value="1"/>
</dbReference>
<dbReference type="EC" id="2.3.1.30" evidence="4"/>
<sequence>MKKGLMYDAKSIAGRDPAAKSTLEVILLYPGFHALVFHRIAHWFYKRKRFFIARFISQFGRHFTGIEIHPGAKIGSGLFIDHGMGVVIGESAEIGDNCTIYHGVTLGGTGKDKGRKRHPTVGNNVLIGAGAKVLGPFNIGDNSTIGANTFVSFEVEPYSTVVGVKGRTVKKAGKRIDCPSESLDQIHMPDPLSQEICKLASRLQHCENLLCGSGKVAGGGINSEKGDYARPLNNKDDNNTINK</sequence>
<dbReference type="InterPro" id="IPR053376">
    <property type="entry name" value="Serine_acetyltransferase"/>
</dbReference>
<dbReference type="OrthoDB" id="9801456at2"/>
<keyword evidence="8 15" id="KW-0808">Transferase</keyword>
<dbReference type="InterPro" id="IPR042122">
    <property type="entry name" value="Ser_AcTrfase_N_sf"/>
</dbReference>
<dbReference type="AlphaFoldDB" id="B8I158"/>
<evidence type="ECO:0000256" key="10">
    <source>
        <dbReference type="ARBA" id="ARBA00023192"/>
    </source>
</evidence>
<dbReference type="KEGG" id="cce:Ccel_3325"/>
<feature type="transmembrane region" description="Helical" evidence="14">
    <location>
        <begin position="26"/>
        <end position="45"/>
    </location>
</feature>
<comment type="pathway">
    <text evidence="2">Amino-acid biosynthesis; L-cysteine biosynthesis; L-cysteine from L-serine: step 1/2.</text>
</comment>
<reference evidence="15 16" key="1">
    <citation type="submission" date="2009-01" db="EMBL/GenBank/DDBJ databases">
        <title>Complete sequence of Clostridium cellulolyticum H10.</title>
        <authorList>
            <consortium name="US DOE Joint Genome Institute"/>
            <person name="Lucas S."/>
            <person name="Copeland A."/>
            <person name="Lapidus A."/>
            <person name="Glavina del Rio T."/>
            <person name="Dalin E."/>
            <person name="Tice H."/>
            <person name="Bruce D."/>
            <person name="Goodwin L."/>
            <person name="Pitluck S."/>
            <person name="Chertkov O."/>
            <person name="Saunders E."/>
            <person name="Brettin T."/>
            <person name="Detter J.C."/>
            <person name="Han C."/>
            <person name="Larimer F."/>
            <person name="Land M."/>
            <person name="Hauser L."/>
            <person name="Kyrpides N."/>
            <person name="Ivanova N."/>
            <person name="Zhou J."/>
            <person name="Richardson P."/>
        </authorList>
    </citation>
    <scope>NUCLEOTIDE SEQUENCE [LARGE SCALE GENOMIC DNA]</scope>
    <source>
        <strain evidence="16">ATCC 35319 / DSM 5812 / JCM 6584 / H10</strain>
    </source>
</reference>
<keyword evidence="14" id="KW-1133">Transmembrane helix</keyword>
<evidence type="ECO:0000313" key="16">
    <source>
        <dbReference type="Proteomes" id="UP000001349"/>
    </source>
</evidence>
<evidence type="ECO:0000256" key="3">
    <source>
        <dbReference type="ARBA" id="ARBA00007274"/>
    </source>
</evidence>
<evidence type="ECO:0000256" key="1">
    <source>
        <dbReference type="ARBA" id="ARBA00004496"/>
    </source>
</evidence>
<keyword evidence="14" id="KW-0472">Membrane</keyword>
<dbReference type="GO" id="GO:0005737">
    <property type="term" value="C:cytoplasm"/>
    <property type="evidence" value="ECO:0007669"/>
    <property type="project" value="UniProtKB-SubCell"/>
</dbReference>
<dbReference type="PANTHER" id="PTHR42811">
    <property type="entry name" value="SERINE ACETYLTRANSFERASE"/>
    <property type="match status" value="1"/>
</dbReference>
<dbReference type="SUPFAM" id="SSF51161">
    <property type="entry name" value="Trimeric LpxA-like enzymes"/>
    <property type="match status" value="1"/>
</dbReference>
<keyword evidence="9" id="KW-0677">Repeat</keyword>
<dbReference type="GO" id="GO:0009001">
    <property type="term" value="F:serine O-acetyltransferase activity"/>
    <property type="evidence" value="ECO:0007669"/>
    <property type="project" value="UniProtKB-EC"/>
</dbReference>
<protein>
    <recommendedName>
        <fullName evidence="5">Serine acetyltransferase</fullName>
        <ecNumber evidence="4">2.3.1.30</ecNumber>
    </recommendedName>
</protein>
<dbReference type="InterPro" id="IPR001451">
    <property type="entry name" value="Hexapep"/>
</dbReference>
<comment type="catalytic activity">
    <reaction evidence="12">
        <text>L-serine + acetyl-CoA = O-acetyl-L-serine + CoA</text>
        <dbReference type="Rhea" id="RHEA:24560"/>
        <dbReference type="ChEBI" id="CHEBI:33384"/>
        <dbReference type="ChEBI" id="CHEBI:57287"/>
        <dbReference type="ChEBI" id="CHEBI:57288"/>
        <dbReference type="ChEBI" id="CHEBI:58340"/>
        <dbReference type="EC" id="2.3.1.30"/>
    </reaction>
</comment>
<gene>
    <name evidence="15" type="ordered locus">Ccel_3325</name>
</gene>
<comment type="similarity">
    <text evidence="3">Belongs to the transferase hexapeptide repeat family.</text>
</comment>
<dbReference type="UniPathway" id="UPA00136">
    <property type="reaction ID" value="UER00199"/>
</dbReference>
<dbReference type="STRING" id="394503.Ccel_3325"/>
<dbReference type="NCBIfam" id="TIGR01172">
    <property type="entry name" value="cysE"/>
    <property type="match status" value="1"/>
</dbReference>
<feature type="region of interest" description="Disordered" evidence="13">
    <location>
        <begin position="222"/>
        <end position="243"/>
    </location>
</feature>
<dbReference type="eggNOG" id="COG1045">
    <property type="taxonomic scope" value="Bacteria"/>
</dbReference>
<evidence type="ECO:0000256" key="7">
    <source>
        <dbReference type="ARBA" id="ARBA00022605"/>
    </source>
</evidence>
<name>B8I158_RUMCH</name>
<evidence type="ECO:0000256" key="5">
    <source>
        <dbReference type="ARBA" id="ARBA00018522"/>
    </source>
</evidence>
<evidence type="ECO:0000256" key="11">
    <source>
        <dbReference type="ARBA" id="ARBA00023315"/>
    </source>
</evidence>
<dbReference type="InterPro" id="IPR045304">
    <property type="entry name" value="LbH_SAT"/>
</dbReference>
<dbReference type="Gene3D" id="2.160.10.10">
    <property type="entry name" value="Hexapeptide repeat proteins"/>
    <property type="match status" value="1"/>
</dbReference>
<keyword evidence="7" id="KW-0028">Amino-acid biosynthesis</keyword>
<dbReference type="Pfam" id="PF00132">
    <property type="entry name" value="Hexapep"/>
    <property type="match status" value="1"/>
</dbReference>
<evidence type="ECO:0000256" key="14">
    <source>
        <dbReference type="SAM" id="Phobius"/>
    </source>
</evidence>
<dbReference type="HOGENOM" id="CLU_051638_10_0_9"/>
<dbReference type="Proteomes" id="UP000001349">
    <property type="component" value="Chromosome"/>
</dbReference>
<accession>B8I158</accession>
<dbReference type="EMBL" id="CP001348">
    <property type="protein sequence ID" value="ACL77614.1"/>
    <property type="molecule type" value="Genomic_DNA"/>
</dbReference>
<keyword evidence="10" id="KW-0198">Cysteine biosynthesis</keyword>
<dbReference type="Gene3D" id="1.10.3130.10">
    <property type="entry name" value="serine acetyltransferase, domain 1"/>
    <property type="match status" value="1"/>
</dbReference>
<dbReference type="GO" id="GO:0006535">
    <property type="term" value="P:cysteine biosynthetic process from serine"/>
    <property type="evidence" value="ECO:0007669"/>
    <property type="project" value="InterPro"/>
</dbReference>